<accession>A0A0L0CRB6</accession>
<dbReference type="OMA" id="WDPVNKE"/>
<keyword evidence="5" id="KW-0813">Transport</keyword>
<dbReference type="GO" id="GO:0005886">
    <property type="term" value="C:plasma membrane"/>
    <property type="evidence" value="ECO:0007669"/>
    <property type="project" value="TreeGrafter"/>
</dbReference>
<evidence type="ECO:0000256" key="2">
    <source>
        <dbReference type="ARBA" id="ARBA00022692"/>
    </source>
</evidence>
<sequence length="236" mass="26293">MPPVYKHLIQCLFAEFIGTAFMMFAGCMGHWETVQFTNTNFQISLNMALVVMIVVQCFGHISGAHVNPVVTVAAYTNDVIKFHMLLVYFIGQFLGAIAGFGLLVAVSSPMHDTFCMTLPNGNITQLQVFVVEFIVTSMLVVVCCAVWDSRNVKHQDSLPVRLGLTVGCLIFSAVNLSGGSMNPVRSFGPALWLLNFDYQWIYWVAPLSSSVISSLIYKYCFKTNPRTDFRMSIESE</sequence>
<evidence type="ECO:0008006" key="9">
    <source>
        <dbReference type="Google" id="ProtNLM"/>
    </source>
</evidence>
<keyword evidence="4 6" id="KW-0472">Membrane</keyword>
<comment type="similarity">
    <text evidence="5">Belongs to the MIP/aquaporin (TC 1.A.8) family.</text>
</comment>
<comment type="caution">
    <text evidence="7">The sequence shown here is derived from an EMBL/GenBank/DDBJ whole genome shotgun (WGS) entry which is preliminary data.</text>
</comment>
<dbReference type="OrthoDB" id="3222at2759"/>
<dbReference type="PANTHER" id="PTHR19139:SF270">
    <property type="entry name" value="ENTOMOGLYCEROPORIN 1-RELATED"/>
    <property type="match status" value="1"/>
</dbReference>
<evidence type="ECO:0000313" key="8">
    <source>
        <dbReference type="Proteomes" id="UP000037069"/>
    </source>
</evidence>
<dbReference type="InterPro" id="IPR023271">
    <property type="entry name" value="Aquaporin-like"/>
</dbReference>
<proteinExistence type="inferred from homology"/>
<evidence type="ECO:0000256" key="6">
    <source>
        <dbReference type="SAM" id="Phobius"/>
    </source>
</evidence>
<dbReference type="PROSITE" id="PS51257">
    <property type="entry name" value="PROKAR_LIPOPROTEIN"/>
    <property type="match status" value="1"/>
</dbReference>
<evidence type="ECO:0000256" key="5">
    <source>
        <dbReference type="RuleBase" id="RU000477"/>
    </source>
</evidence>
<dbReference type="AlphaFoldDB" id="A0A0L0CRB6"/>
<evidence type="ECO:0000256" key="4">
    <source>
        <dbReference type="ARBA" id="ARBA00023136"/>
    </source>
</evidence>
<dbReference type="EMBL" id="JRES01000008">
    <property type="protein sequence ID" value="KNC34900.1"/>
    <property type="molecule type" value="Genomic_DNA"/>
</dbReference>
<name>A0A0L0CRB6_LUCCU</name>
<feature type="transmembrane region" description="Helical" evidence="6">
    <location>
        <begin position="200"/>
        <end position="221"/>
    </location>
</feature>
<dbReference type="SUPFAM" id="SSF81338">
    <property type="entry name" value="Aquaporin-like"/>
    <property type="match status" value="1"/>
</dbReference>
<evidence type="ECO:0000256" key="3">
    <source>
        <dbReference type="ARBA" id="ARBA00022989"/>
    </source>
</evidence>
<feature type="transmembrane region" description="Helical" evidence="6">
    <location>
        <begin position="85"/>
        <end position="106"/>
    </location>
</feature>
<protein>
    <recommendedName>
        <fullName evidence="9">Aquaporin</fullName>
    </recommendedName>
</protein>
<organism evidence="7 8">
    <name type="scientific">Lucilia cuprina</name>
    <name type="common">Green bottle fly</name>
    <name type="synonym">Australian sheep blowfly</name>
    <dbReference type="NCBI Taxonomy" id="7375"/>
    <lineage>
        <taxon>Eukaryota</taxon>
        <taxon>Metazoa</taxon>
        <taxon>Ecdysozoa</taxon>
        <taxon>Arthropoda</taxon>
        <taxon>Hexapoda</taxon>
        <taxon>Insecta</taxon>
        <taxon>Pterygota</taxon>
        <taxon>Neoptera</taxon>
        <taxon>Endopterygota</taxon>
        <taxon>Diptera</taxon>
        <taxon>Brachycera</taxon>
        <taxon>Muscomorpha</taxon>
        <taxon>Oestroidea</taxon>
        <taxon>Calliphoridae</taxon>
        <taxon>Luciliinae</taxon>
        <taxon>Lucilia</taxon>
    </lineage>
</organism>
<keyword evidence="2 5" id="KW-0812">Transmembrane</keyword>
<gene>
    <name evidence="7" type="ORF">FF38_11353</name>
</gene>
<comment type="subcellular location">
    <subcellularLocation>
        <location evidence="1">Membrane</location>
        <topology evidence="1">Multi-pass membrane protein</topology>
    </subcellularLocation>
</comment>
<dbReference type="InterPro" id="IPR034294">
    <property type="entry name" value="Aquaporin_transptr"/>
</dbReference>
<keyword evidence="3 6" id="KW-1133">Transmembrane helix</keyword>
<feature type="transmembrane region" description="Helical" evidence="6">
    <location>
        <begin position="126"/>
        <end position="147"/>
    </location>
</feature>
<dbReference type="STRING" id="7375.A0A0L0CRB6"/>
<dbReference type="InterPro" id="IPR000425">
    <property type="entry name" value="MIP"/>
</dbReference>
<dbReference type="GO" id="GO:0015267">
    <property type="term" value="F:channel activity"/>
    <property type="evidence" value="ECO:0007669"/>
    <property type="project" value="InterPro"/>
</dbReference>
<dbReference type="PRINTS" id="PR00783">
    <property type="entry name" value="MINTRINSICP"/>
</dbReference>
<feature type="transmembrane region" description="Helical" evidence="6">
    <location>
        <begin position="12"/>
        <end position="31"/>
    </location>
</feature>
<dbReference type="PANTHER" id="PTHR19139">
    <property type="entry name" value="AQUAPORIN TRANSPORTER"/>
    <property type="match status" value="1"/>
</dbReference>
<dbReference type="Pfam" id="PF00230">
    <property type="entry name" value="MIP"/>
    <property type="match status" value="1"/>
</dbReference>
<dbReference type="Proteomes" id="UP000037069">
    <property type="component" value="Unassembled WGS sequence"/>
</dbReference>
<keyword evidence="8" id="KW-1185">Reference proteome</keyword>
<feature type="transmembrane region" description="Helical" evidence="6">
    <location>
        <begin position="43"/>
        <end position="64"/>
    </location>
</feature>
<evidence type="ECO:0000256" key="1">
    <source>
        <dbReference type="ARBA" id="ARBA00004141"/>
    </source>
</evidence>
<evidence type="ECO:0000313" key="7">
    <source>
        <dbReference type="EMBL" id="KNC34900.1"/>
    </source>
</evidence>
<dbReference type="Gene3D" id="1.20.1080.10">
    <property type="entry name" value="Glycerol uptake facilitator protein"/>
    <property type="match status" value="1"/>
</dbReference>
<reference evidence="7 8" key="1">
    <citation type="journal article" date="2015" name="Nat. Commun.">
        <title>Lucilia cuprina genome unlocks parasitic fly biology to underpin future interventions.</title>
        <authorList>
            <person name="Anstead C.A."/>
            <person name="Korhonen P.K."/>
            <person name="Young N.D."/>
            <person name="Hall R.S."/>
            <person name="Jex A.R."/>
            <person name="Murali S.C."/>
            <person name="Hughes D.S."/>
            <person name="Lee S.F."/>
            <person name="Perry T."/>
            <person name="Stroehlein A.J."/>
            <person name="Ansell B.R."/>
            <person name="Breugelmans B."/>
            <person name="Hofmann A."/>
            <person name="Qu J."/>
            <person name="Dugan S."/>
            <person name="Lee S.L."/>
            <person name="Chao H."/>
            <person name="Dinh H."/>
            <person name="Han Y."/>
            <person name="Doddapaneni H.V."/>
            <person name="Worley K.C."/>
            <person name="Muzny D.M."/>
            <person name="Ioannidis P."/>
            <person name="Waterhouse R.M."/>
            <person name="Zdobnov E.M."/>
            <person name="James P.J."/>
            <person name="Bagnall N.H."/>
            <person name="Kotze A.C."/>
            <person name="Gibbs R.A."/>
            <person name="Richards S."/>
            <person name="Batterham P."/>
            <person name="Gasser R.B."/>
        </authorList>
    </citation>
    <scope>NUCLEOTIDE SEQUENCE [LARGE SCALE GENOMIC DNA]</scope>
    <source>
        <strain evidence="7 8">LS</strain>
        <tissue evidence="7">Full body</tissue>
    </source>
</reference>
<feature type="transmembrane region" description="Helical" evidence="6">
    <location>
        <begin position="159"/>
        <end position="180"/>
    </location>
</feature>